<dbReference type="PATRIC" id="fig|49547.3.peg.538"/>
<comment type="caution">
    <text evidence="2">The sequence shown here is derived from an EMBL/GenBank/DDBJ whole genome shotgun (WGS) entry which is preliminary data.</text>
</comment>
<feature type="transmembrane region" description="Helical" evidence="1">
    <location>
        <begin position="6"/>
        <end position="25"/>
    </location>
</feature>
<feature type="transmembrane region" description="Helical" evidence="1">
    <location>
        <begin position="101"/>
        <end position="124"/>
    </location>
</feature>
<evidence type="ECO:0008006" key="4">
    <source>
        <dbReference type="Google" id="ProtNLM"/>
    </source>
</evidence>
<feature type="transmembrane region" description="Helical" evidence="1">
    <location>
        <begin position="209"/>
        <end position="227"/>
    </location>
</feature>
<feature type="transmembrane region" description="Helical" evidence="1">
    <location>
        <begin position="37"/>
        <end position="59"/>
    </location>
</feature>
<feature type="transmembrane region" description="Helical" evidence="1">
    <location>
        <begin position="65"/>
        <end position="89"/>
    </location>
</feature>
<organism evidence="2 3">
    <name type="scientific">Methanobrevibacter curvatus</name>
    <dbReference type="NCBI Taxonomy" id="49547"/>
    <lineage>
        <taxon>Archaea</taxon>
        <taxon>Methanobacteriati</taxon>
        <taxon>Methanobacteriota</taxon>
        <taxon>Methanomada group</taxon>
        <taxon>Methanobacteria</taxon>
        <taxon>Methanobacteriales</taxon>
        <taxon>Methanobacteriaceae</taxon>
        <taxon>Methanobrevibacter</taxon>
    </lineage>
</organism>
<dbReference type="STRING" id="49547.MBCUR_05130"/>
<accession>A0A166CDJ1</accession>
<evidence type="ECO:0000313" key="3">
    <source>
        <dbReference type="Proteomes" id="UP000077245"/>
    </source>
</evidence>
<reference evidence="2 3" key="1">
    <citation type="submission" date="2016-04" db="EMBL/GenBank/DDBJ databases">
        <title>Genome sequence of Methanobrevibacter curvatus DSM 11111.</title>
        <authorList>
            <person name="Poehlein A."/>
            <person name="Seedorf H."/>
            <person name="Daniel R."/>
        </authorList>
    </citation>
    <scope>NUCLEOTIDE SEQUENCE [LARGE SCALE GENOMIC DNA]</scope>
    <source>
        <strain evidence="2 3">DSM 11111</strain>
    </source>
</reference>
<dbReference type="Pfam" id="PF09930">
    <property type="entry name" value="DUF2162"/>
    <property type="match status" value="1"/>
</dbReference>
<dbReference type="Proteomes" id="UP000077245">
    <property type="component" value="Unassembled WGS sequence"/>
</dbReference>
<keyword evidence="3" id="KW-1185">Reference proteome</keyword>
<sequence>MDSFNILWQVGVIASVLVFGIKIGLATGMANYSKKIILIISCLYGVGVYLITRIASLFASQVVDFVYGYNAVFFLIMAVIMISAGLLTVREWKVHEKNTSSASALAIVAPCPCCFMSIVASILLVAPTVGLGVNDLSPYVAVALALTILITYFASNSLISYIKKPYPVILGNFMFFLGIYFLISAIVIPNIASVLGKSMGAITLENTGYIIWVIVILIVLLIFGVVISKKNRLFE</sequence>
<keyword evidence="1" id="KW-0812">Transmembrane</keyword>
<name>A0A166CDJ1_9EURY</name>
<dbReference type="RefSeq" id="WP_067089811.1">
    <property type="nucleotide sequence ID" value="NZ_LWMV01000104.1"/>
</dbReference>
<keyword evidence="1" id="KW-0472">Membrane</keyword>
<gene>
    <name evidence="2" type="ORF">MBCUR_05130</name>
</gene>
<keyword evidence="1" id="KW-1133">Transmembrane helix</keyword>
<dbReference type="AlphaFoldDB" id="A0A166CDJ1"/>
<dbReference type="OrthoDB" id="60331at2157"/>
<evidence type="ECO:0000313" key="2">
    <source>
        <dbReference type="EMBL" id="KZX14394.1"/>
    </source>
</evidence>
<dbReference type="PIRSF" id="PIRSF037409">
    <property type="entry name" value="UCP037409_transporter"/>
    <property type="match status" value="1"/>
</dbReference>
<protein>
    <recommendedName>
        <fullName evidence="4">Transporter</fullName>
    </recommendedName>
</protein>
<dbReference type="EMBL" id="LWMV01000104">
    <property type="protein sequence ID" value="KZX14394.1"/>
    <property type="molecule type" value="Genomic_DNA"/>
</dbReference>
<evidence type="ECO:0000256" key="1">
    <source>
        <dbReference type="SAM" id="Phobius"/>
    </source>
</evidence>
<feature type="transmembrane region" description="Helical" evidence="1">
    <location>
        <begin position="136"/>
        <end position="154"/>
    </location>
</feature>
<proteinExistence type="predicted"/>
<feature type="transmembrane region" description="Helical" evidence="1">
    <location>
        <begin position="166"/>
        <end position="189"/>
    </location>
</feature>
<dbReference type="InterPro" id="IPR017199">
    <property type="entry name" value="UCP037409_transporter"/>
</dbReference>